<gene>
    <name evidence="2" type="ORF">SASPL_102214</name>
</gene>
<keyword evidence="3" id="KW-1185">Reference proteome</keyword>
<comment type="caution">
    <text evidence="2">The sequence shown here is derived from an EMBL/GenBank/DDBJ whole genome shotgun (WGS) entry which is preliminary data.</text>
</comment>
<dbReference type="Proteomes" id="UP000298416">
    <property type="component" value="Unassembled WGS sequence"/>
</dbReference>
<organism evidence="2">
    <name type="scientific">Salvia splendens</name>
    <name type="common">Scarlet sage</name>
    <dbReference type="NCBI Taxonomy" id="180675"/>
    <lineage>
        <taxon>Eukaryota</taxon>
        <taxon>Viridiplantae</taxon>
        <taxon>Streptophyta</taxon>
        <taxon>Embryophyta</taxon>
        <taxon>Tracheophyta</taxon>
        <taxon>Spermatophyta</taxon>
        <taxon>Magnoliopsida</taxon>
        <taxon>eudicotyledons</taxon>
        <taxon>Gunneridae</taxon>
        <taxon>Pentapetalae</taxon>
        <taxon>asterids</taxon>
        <taxon>lamiids</taxon>
        <taxon>Lamiales</taxon>
        <taxon>Lamiaceae</taxon>
        <taxon>Nepetoideae</taxon>
        <taxon>Mentheae</taxon>
        <taxon>Salviinae</taxon>
        <taxon>Salvia</taxon>
        <taxon>Salvia subgen. Calosphace</taxon>
        <taxon>core Calosphace</taxon>
    </lineage>
</organism>
<evidence type="ECO:0000256" key="1">
    <source>
        <dbReference type="SAM" id="MobiDB-lite"/>
    </source>
</evidence>
<name>A0A8X8YWA3_SALSN</name>
<reference evidence="2" key="2">
    <citation type="submission" date="2020-08" db="EMBL/GenBank/DDBJ databases">
        <title>Plant Genome Project.</title>
        <authorList>
            <person name="Zhang R.-G."/>
        </authorList>
    </citation>
    <scope>NUCLEOTIDE SEQUENCE</scope>
    <source>
        <strain evidence="2">Huo1</strain>
        <tissue evidence="2">Leaf</tissue>
    </source>
</reference>
<proteinExistence type="predicted"/>
<dbReference type="SUPFAM" id="SSF53756">
    <property type="entry name" value="UDP-Glycosyltransferase/glycogen phosphorylase"/>
    <property type="match status" value="1"/>
</dbReference>
<feature type="region of interest" description="Disordered" evidence="1">
    <location>
        <begin position="1"/>
        <end position="20"/>
    </location>
</feature>
<protein>
    <submittedName>
        <fullName evidence="2">Uncharacterized protein</fullName>
    </submittedName>
</protein>
<evidence type="ECO:0000313" key="2">
    <source>
        <dbReference type="EMBL" id="KAG6437300.1"/>
    </source>
</evidence>
<accession>A0A8X8YWA3</accession>
<sequence length="131" mass="14397">MVGGVREENDGEGPGDKWVGATAPHLIPRHSRGIPHALRVEFDDRGGVRRGVRVGLQMLVRWGEEERVGVVVRKGQVTEAVAMLMEGQDRRRRARDLGVVAMSKTETGGSAQLNIVLLIQDILRQLSLTPN</sequence>
<dbReference type="AlphaFoldDB" id="A0A8X8YWA3"/>
<dbReference type="EMBL" id="PNBA02000001">
    <property type="protein sequence ID" value="KAG6437300.1"/>
    <property type="molecule type" value="Genomic_DNA"/>
</dbReference>
<evidence type="ECO:0000313" key="3">
    <source>
        <dbReference type="Proteomes" id="UP000298416"/>
    </source>
</evidence>
<reference evidence="2" key="1">
    <citation type="submission" date="2018-01" db="EMBL/GenBank/DDBJ databases">
        <authorList>
            <person name="Mao J.F."/>
        </authorList>
    </citation>
    <scope>NUCLEOTIDE SEQUENCE</scope>
    <source>
        <strain evidence="2">Huo1</strain>
        <tissue evidence="2">Leaf</tissue>
    </source>
</reference>